<dbReference type="STRING" id="196109.A0A136JHC2"/>
<evidence type="ECO:0000313" key="14">
    <source>
        <dbReference type="Proteomes" id="UP000070501"/>
    </source>
</evidence>
<evidence type="ECO:0000259" key="11">
    <source>
        <dbReference type="Pfam" id="PF08221"/>
    </source>
</evidence>
<dbReference type="FunCoup" id="A0A136JHC2">
    <property type="interactions" value="438"/>
</dbReference>
<dbReference type="InterPro" id="IPR013197">
    <property type="entry name" value="RNA_pol_III_RPC82-rel_HTH"/>
</dbReference>
<sequence length="662" mass="75184">MIVTKNAAELCVLLVGEFYGQLPSRVFSALIYKGRSTIGQIVQHTALPPRAVRHSLATLVQQNAVYHHTEEDSNVTHYEANADVAYNLIRTGKILETVHDCYGHAAKSIVHDILVLGHVKVTDLIETYEEKHGQTNGVNGHAHNGAGHENGDDPFESDDEEVSLSVADRIYKNVGYLLAHDILEVVVPTMFRSPQDDKTTIEQEVMAASFKTGVRGVRQTRDFDNAVHERMVEAHRERVALARSLRQEANNEQEMVKRRKLPNGRASTENSFSNRARELISADPDVIVRVNYEKCLVALRNRKLTAYAEDLIGETTAQVYACLLTTLSQQIGTCKEDPTAPKDAAYDHHRGAVVTTVQVFENLRADIDVSSGLGKTEPGMVDIRFAEKLRKAPPKERKTMILQEGEEWQGSDDEASYDPTEEVGPGANGIRNGHKPADDTKENFDDAGAIRTGRMRQMRQHLLVLAESKQGFVRHCGSQDRGEWTVDFPELLQQLRTMELDILIEETFGRHALRLVRILREKGKVDDKTLPTLALMRKPDVHTKMVEMELAGVLDVQEVPRDNNRAANRTIFFWWFDKDRAFKRALDNTYKSMVRFMQRLEVERQKKKNVLSVTERKDVQGMEEEKLRGDIYNEYRAFLDIEARLLGQLERLDDLVSVFRDY</sequence>
<feature type="region of interest" description="Disordered" evidence="9">
    <location>
        <begin position="133"/>
        <end position="160"/>
    </location>
</feature>
<dbReference type="Pfam" id="PF08221">
    <property type="entry name" value="HTH_9"/>
    <property type="match status" value="1"/>
</dbReference>
<keyword evidence="4 8" id="KW-0240">DNA-directed RNA polymerase</keyword>
<feature type="domain" description="DNA-directed RNA polymerase III subunit RPC3 winged-helix" evidence="12">
    <location>
        <begin position="502"/>
        <end position="574"/>
    </location>
</feature>
<evidence type="ECO:0000256" key="8">
    <source>
        <dbReference type="RuleBase" id="RU367076"/>
    </source>
</evidence>
<organism evidence="13 14">
    <name type="scientific">Microdochium bolleyi</name>
    <dbReference type="NCBI Taxonomy" id="196109"/>
    <lineage>
        <taxon>Eukaryota</taxon>
        <taxon>Fungi</taxon>
        <taxon>Dikarya</taxon>
        <taxon>Ascomycota</taxon>
        <taxon>Pezizomycotina</taxon>
        <taxon>Sordariomycetes</taxon>
        <taxon>Xylariomycetidae</taxon>
        <taxon>Xylariales</taxon>
        <taxon>Microdochiaceae</taxon>
        <taxon>Microdochium</taxon>
    </lineage>
</organism>
<evidence type="ECO:0000259" key="12">
    <source>
        <dbReference type="Pfam" id="PF22536"/>
    </source>
</evidence>
<accession>A0A136JHC2</accession>
<gene>
    <name evidence="13" type="ORF">Micbo1qcDRAFT_155101</name>
</gene>
<comment type="function">
    <text evidence="7 8">DNA-dependent RNA polymerase catalyzes the transcription of DNA into RNA using the four ribonucleoside triphosphates as substrates. Specific core component of RNA polymerase III which synthesizes small RNAs, such as 5S rRNA and tRNAs.</text>
</comment>
<comment type="subcellular location">
    <subcellularLocation>
        <location evidence="1 8">Nucleus</location>
    </subcellularLocation>
</comment>
<evidence type="ECO:0000256" key="9">
    <source>
        <dbReference type="SAM" id="MobiDB-lite"/>
    </source>
</evidence>
<evidence type="ECO:0000313" key="13">
    <source>
        <dbReference type="EMBL" id="KXJ96544.1"/>
    </source>
</evidence>
<dbReference type="EMBL" id="KQ964245">
    <property type="protein sequence ID" value="KXJ96544.1"/>
    <property type="molecule type" value="Genomic_DNA"/>
</dbReference>
<dbReference type="InterPro" id="IPR055207">
    <property type="entry name" value="POLR3C_WHD"/>
</dbReference>
<evidence type="ECO:0000256" key="6">
    <source>
        <dbReference type="ARBA" id="ARBA00023242"/>
    </source>
</evidence>
<evidence type="ECO:0000256" key="3">
    <source>
        <dbReference type="ARBA" id="ARBA00011206"/>
    </source>
</evidence>
<dbReference type="PANTHER" id="PTHR12949:SF0">
    <property type="entry name" value="DNA-DIRECTED RNA POLYMERASE III SUBUNIT RPC3"/>
    <property type="match status" value="1"/>
</dbReference>
<dbReference type="Pfam" id="PF22536">
    <property type="entry name" value="WHD_POLR3C"/>
    <property type="match status" value="1"/>
</dbReference>
<dbReference type="InterPro" id="IPR008806">
    <property type="entry name" value="RNA_pol_III_Rpc82_C"/>
</dbReference>
<name>A0A136JHC2_9PEZI</name>
<dbReference type="Pfam" id="PF05645">
    <property type="entry name" value="RNA_pol_Rpc82"/>
    <property type="match status" value="1"/>
</dbReference>
<dbReference type="Proteomes" id="UP000070501">
    <property type="component" value="Unassembled WGS sequence"/>
</dbReference>
<dbReference type="GO" id="GO:0006351">
    <property type="term" value="P:DNA-templated transcription"/>
    <property type="evidence" value="ECO:0007669"/>
    <property type="project" value="InterPro"/>
</dbReference>
<protein>
    <recommendedName>
        <fullName evidence="8">DNA-directed RNA polymerase III subunit RPC3</fullName>
        <shortName evidence="8">RNA polymerase III subunit C3</shortName>
    </recommendedName>
</protein>
<dbReference type="InterPro" id="IPR039748">
    <property type="entry name" value="RPC3"/>
</dbReference>
<comment type="similarity">
    <text evidence="2 8">Belongs to the RNA polymerase beta chain family.</text>
</comment>
<dbReference type="Gene3D" id="1.10.10.10">
    <property type="entry name" value="Winged helix-like DNA-binding domain superfamily/Winged helix DNA-binding domain"/>
    <property type="match status" value="2"/>
</dbReference>
<keyword evidence="5 8" id="KW-0804">Transcription</keyword>
<feature type="region of interest" description="Disordered" evidence="9">
    <location>
        <begin position="250"/>
        <end position="270"/>
    </location>
</feature>
<keyword evidence="6 8" id="KW-0539">Nucleus</keyword>
<dbReference type="GO" id="GO:0003697">
    <property type="term" value="F:single-stranded DNA binding"/>
    <property type="evidence" value="ECO:0007669"/>
    <property type="project" value="UniProtKB-UniRule"/>
</dbReference>
<dbReference type="OrthoDB" id="272392at2759"/>
<proteinExistence type="inferred from homology"/>
<evidence type="ECO:0000256" key="7">
    <source>
        <dbReference type="ARBA" id="ARBA00025127"/>
    </source>
</evidence>
<evidence type="ECO:0000259" key="10">
    <source>
        <dbReference type="Pfam" id="PF05645"/>
    </source>
</evidence>
<dbReference type="GO" id="GO:0005666">
    <property type="term" value="C:RNA polymerase III complex"/>
    <property type="evidence" value="ECO:0007669"/>
    <property type="project" value="UniProtKB-UniRule"/>
</dbReference>
<feature type="domain" description="RNA polymerase III Rpc82 C -terminal" evidence="10">
    <location>
        <begin position="177"/>
        <end position="495"/>
    </location>
</feature>
<dbReference type="AlphaFoldDB" id="A0A136JHC2"/>
<feature type="compositionally biased region" description="Basic and acidic residues" evidence="9">
    <location>
        <begin position="435"/>
        <end position="444"/>
    </location>
</feature>
<evidence type="ECO:0000256" key="4">
    <source>
        <dbReference type="ARBA" id="ARBA00022478"/>
    </source>
</evidence>
<comment type="subunit">
    <text evidence="3 8">Component of the RNA polymerase III (Pol III) complex consisting of 17 subunits.</text>
</comment>
<feature type="region of interest" description="Disordered" evidence="9">
    <location>
        <begin position="406"/>
        <end position="444"/>
    </location>
</feature>
<feature type="compositionally biased region" description="Low complexity" evidence="9">
    <location>
        <begin position="136"/>
        <end position="147"/>
    </location>
</feature>
<evidence type="ECO:0000256" key="2">
    <source>
        <dbReference type="ARBA" id="ARBA00006835"/>
    </source>
</evidence>
<dbReference type="InterPro" id="IPR036388">
    <property type="entry name" value="WH-like_DNA-bd_sf"/>
</dbReference>
<feature type="domain" description="RNA polymerase III subunit RPC82-related helix-turn-helix" evidence="11">
    <location>
        <begin position="9"/>
        <end position="68"/>
    </location>
</feature>
<evidence type="ECO:0000256" key="1">
    <source>
        <dbReference type="ARBA" id="ARBA00004123"/>
    </source>
</evidence>
<keyword evidence="14" id="KW-1185">Reference proteome</keyword>
<evidence type="ECO:0000256" key="5">
    <source>
        <dbReference type="ARBA" id="ARBA00023163"/>
    </source>
</evidence>
<feature type="compositionally biased region" description="Acidic residues" evidence="9">
    <location>
        <begin position="406"/>
        <end position="421"/>
    </location>
</feature>
<reference evidence="14" key="1">
    <citation type="submission" date="2016-02" db="EMBL/GenBank/DDBJ databases">
        <title>Draft genome sequence of Microdochium bolleyi, a fungal endophyte of beachgrass.</title>
        <authorList>
            <consortium name="DOE Joint Genome Institute"/>
            <person name="David A.S."/>
            <person name="May G."/>
            <person name="Haridas S."/>
            <person name="Lim J."/>
            <person name="Wang M."/>
            <person name="Labutti K."/>
            <person name="Lipzen A."/>
            <person name="Barry K."/>
            <person name="Grigoriev I.V."/>
        </authorList>
    </citation>
    <scope>NUCLEOTIDE SEQUENCE [LARGE SCALE GENOMIC DNA]</scope>
    <source>
        <strain evidence="14">J235TASD1</strain>
    </source>
</reference>
<dbReference type="InParanoid" id="A0A136JHC2"/>
<dbReference type="PANTHER" id="PTHR12949">
    <property type="entry name" value="RNA POLYMERASE III DNA DIRECTED -RELATED"/>
    <property type="match status" value="1"/>
</dbReference>